<sequence>MRNFYASEFPLAVPGLFGERFWGNGSLPCEKTANRFRLTPLIPKATSQSNCHTETHARLSSNCSVSSFSTKDCNKKPDPFPIVTPNNSAQTSDGEKLI</sequence>
<organism evidence="2 3">
    <name type="scientific">Caerostris extrusa</name>
    <name type="common">Bark spider</name>
    <name type="synonym">Caerostris bankana</name>
    <dbReference type="NCBI Taxonomy" id="172846"/>
    <lineage>
        <taxon>Eukaryota</taxon>
        <taxon>Metazoa</taxon>
        <taxon>Ecdysozoa</taxon>
        <taxon>Arthropoda</taxon>
        <taxon>Chelicerata</taxon>
        <taxon>Arachnida</taxon>
        <taxon>Araneae</taxon>
        <taxon>Araneomorphae</taxon>
        <taxon>Entelegynae</taxon>
        <taxon>Araneoidea</taxon>
        <taxon>Araneidae</taxon>
        <taxon>Caerostris</taxon>
    </lineage>
</organism>
<keyword evidence="3" id="KW-1185">Reference proteome</keyword>
<gene>
    <name evidence="2" type="ORF">CEXT_440951</name>
</gene>
<accession>A0AAV4Y3W6</accession>
<comment type="caution">
    <text evidence="2">The sequence shown here is derived from an EMBL/GenBank/DDBJ whole genome shotgun (WGS) entry which is preliminary data.</text>
</comment>
<evidence type="ECO:0000256" key="1">
    <source>
        <dbReference type="SAM" id="MobiDB-lite"/>
    </source>
</evidence>
<evidence type="ECO:0000313" key="2">
    <source>
        <dbReference type="EMBL" id="GIZ00832.1"/>
    </source>
</evidence>
<feature type="region of interest" description="Disordered" evidence="1">
    <location>
        <begin position="76"/>
        <end position="98"/>
    </location>
</feature>
<proteinExistence type="predicted"/>
<dbReference type="AlphaFoldDB" id="A0AAV4Y3W6"/>
<reference evidence="2 3" key="1">
    <citation type="submission" date="2021-06" db="EMBL/GenBank/DDBJ databases">
        <title>Caerostris extrusa draft genome.</title>
        <authorList>
            <person name="Kono N."/>
            <person name="Arakawa K."/>
        </authorList>
    </citation>
    <scope>NUCLEOTIDE SEQUENCE [LARGE SCALE GENOMIC DNA]</scope>
</reference>
<protein>
    <submittedName>
        <fullName evidence="2">Uncharacterized protein</fullName>
    </submittedName>
</protein>
<evidence type="ECO:0000313" key="3">
    <source>
        <dbReference type="Proteomes" id="UP001054945"/>
    </source>
</evidence>
<dbReference type="EMBL" id="BPLR01001213">
    <property type="protein sequence ID" value="GIZ00832.1"/>
    <property type="molecule type" value="Genomic_DNA"/>
</dbReference>
<dbReference type="Proteomes" id="UP001054945">
    <property type="component" value="Unassembled WGS sequence"/>
</dbReference>
<name>A0AAV4Y3W6_CAEEX</name>